<dbReference type="PANTHER" id="PTHR24061">
    <property type="entry name" value="CALCIUM-SENSING RECEPTOR-RELATED"/>
    <property type="match status" value="1"/>
</dbReference>
<keyword evidence="9" id="KW-0325">Glycoprotein</keyword>
<evidence type="ECO:0000256" key="5">
    <source>
        <dbReference type="ARBA" id="ARBA00022989"/>
    </source>
</evidence>
<dbReference type="PANTHER" id="PTHR24061:SF418">
    <property type="entry name" value="C-FAMILY ODORANT RECEPTOR OLFCQ19-RELATED"/>
    <property type="match status" value="1"/>
</dbReference>
<keyword evidence="5" id="KW-1133">Transmembrane helix</keyword>
<evidence type="ECO:0000259" key="11">
    <source>
        <dbReference type="Pfam" id="PF01094"/>
    </source>
</evidence>
<dbReference type="InterPro" id="IPR028082">
    <property type="entry name" value="Peripla_BP_I"/>
</dbReference>
<evidence type="ECO:0000256" key="4">
    <source>
        <dbReference type="ARBA" id="ARBA00022729"/>
    </source>
</evidence>
<dbReference type="GO" id="GO:0004930">
    <property type="term" value="F:G protein-coupled receptor activity"/>
    <property type="evidence" value="ECO:0007669"/>
    <property type="project" value="UniProtKB-KW"/>
</dbReference>
<keyword evidence="10" id="KW-0807">Transducer</keyword>
<dbReference type="PRINTS" id="PR00248">
    <property type="entry name" value="GPCRMGR"/>
</dbReference>
<dbReference type="GeneTree" id="ENSGT00940000162782"/>
<sequence>MCSLKIISHKESHLLICVFLFLFSFSSQMSSTGPFSCMLQRQFNLNGMHKFGDVILGGLFGINFYTTFSELSFTSEPKDPICNGFDVLGFRQAQTMAFAVDEINRNSKLLPNILLGYSLYDSCVKLGISFRAALSMTSGRGEPLQLNESCFGKPPLLGIVGDSSSTRTIAISSIVSLYNLPLVSYFATCSCLSDRKRFPSFFRTIPSDAFQILRRFGWTWVGMLISDDDYGLHAARYLQSDMAQSGRGCLAYLETLPRKNYRTEYERIVGIMRKSTSRVVIVFVVKQNVTGLQWIASEAWTAATVLQTPSYMPFLAGALGIAIRRGEIPGLRDFLLRIHPDNETLNSQDNNLVRDSSYRLIQNLKFYTLQCTGNEDLRNIKDEFFDMSNLRPEYNVYKAVYALAHALQDMLQFTQVQNVGEIKELASKVDDLILHEDKIFWNFESKKVCLHLVR</sequence>
<dbReference type="FunFam" id="3.40.50.2300:FF:000682">
    <property type="entry name" value="Vomeronasal 2 receptor, x4"/>
    <property type="match status" value="1"/>
</dbReference>
<dbReference type="Ensembl" id="ENSGMOT00000049566.1">
    <property type="protein sequence ID" value="ENSGMOP00000038589.1"/>
    <property type="gene ID" value="ENSGMOG00000037119.1"/>
</dbReference>
<evidence type="ECO:0000256" key="2">
    <source>
        <dbReference type="ARBA" id="ARBA00022475"/>
    </source>
</evidence>
<evidence type="ECO:0000256" key="9">
    <source>
        <dbReference type="ARBA" id="ARBA00023180"/>
    </source>
</evidence>
<organism evidence="12 13">
    <name type="scientific">Gadus morhua</name>
    <name type="common">Atlantic cod</name>
    <dbReference type="NCBI Taxonomy" id="8049"/>
    <lineage>
        <taxon>Eukaryota</taxon>
        <taxon>Metazoa</taxon>
        <taxon>Chordata</taxon>
        <taxon>Craniata</taxon>
        <taxon>Vertebrata</taxon>
        <taxon>Euteleostomi</taxon>
        <taxon>Actinopterygii</taxon>
        <taxon>Neopterygii</taxon>
        <taxon>Teleostei</taxon>
        <taxon>Neoteleostei</taxon>
        <taxon>Acanthomorphata</taxon>
        <taxon>Zeiogadaria</taxon>
        <taxon>Gadariae</taxon>
        <taxon>Gadiformes</taxon>
        <taxon>Gadoidei</taxon>
        <taxon>Gadidae</taxon>
        <taxon>Gadus</taxon>
    </lineage>
</organism>
<dbReference type="OMA" id="QLEICIA"/>
<dbReference type="AlphaFoldDB" id="A0A8C5AZF7"/>
<comment type="subcellular location">
    <subcellularLocation>
        <location evidence="1">Cell membrane</location>
        <topology evidence="1">Multi-pass membrane protein</topology>
    </subcellularLocation>
</comment>
<evidence type="ECO:0000256" key="1">
    <source>
        <dbReference type="ARBA" id="ARBA00004651"/>
    </source>
</evidence>
<keyword evidence="7" id="KW-0472">Membrane</keyword>
<dbReference type="InterPro" id="IPR000337">
    <property type="entry name" value="GPCR_3"/>
</dbReference>
<dbReference type="FunFam" id="3.40.50.2300:FF:000016">
    <property type="entry name" value="Taste 1 receptor member 2"/>
    <property type="match status" value="1"/>
</dbReference>
<dbReference type="Proteomes" id="UP000694546">
    <property type="component" value="Chromosome 16"/>
</dbReference>
<reference evidence="12" key="1">
    <citation type="submission" date="2025-08" db="UniProtKB">
        <authorList>
            <consortium name="Ensembl"/>
        </authorList>
    </citation>
    <scope>IDENTIFICATION</scope>
</reference>
<evidence type="ECO:0000256" key="7">
    <source>
        <dbReference type="ARBA" id="ARBA00023136"/>
    </source>
</evidence>
<feature type="domain" description="Receptor ligand binding region" evidence="11">
    <location>
        <begin position="93"/>
        <end position="412"/>
    </location>
</feature>
<keyword evidence="6" id="KW-0297">G-protein coupled receptor</keyword>
<evidence type="ECO:0000256" key="10">
    <source>
        <dbReference type="ARBA" id="ARBA00023224"/>
    </source>
</evidence>
<dbReference type="InterPro" id="IPR001828">
    <property type="entry name" value="ANF_lig-bd_rcpt"/>
</dbReference>
<evidence type="ECO:0000256" key="3">
    <source>
        <dbReference type="ARBA" id="ARBA00022692"/>
    </source>
</evidence>
<dbReference type="InterPro" id="IPR000068">
    <property type="entry name" value="GPCR_3_Ca_sens_rcpt-rel"/>
</dbReference>
<dbReference type="GO" id="GO:0005886">
    <property type="term" value="C:plasma membrane"/>
    <property type="evidence" value="ECO:0007669"/>
    <property type="project" value="UniProtKB-SubCell"/>
</dbReference>
<protein>
    <recommendedName>
        <fullName evidence="11">Receptor ligand binding region domain-containing protein</fullName>
    </recommendedName>
</protein>
<keyword evidence="4" id="KW-0732">Signal</keyword>
<keyword evidence="2" id="KW-1003">Cell membrane</keyword>
<evidence type="ECO:0000313" key="12">
    <source>
        <dbReference type="Ensembl" id="ENSGMOP00000038589.1"/>
    </source>
</evidence>
<evidence type="ECO:0000313" key="13">
    <source>
        <dbReference type="Proteomes" id="UP000694546"/>
    </source>
</evidence>
<accession>A0A8C5AZF7</accession>
<dbReference type="SUPFAM" id="SSF53822">
    <property type="entry name" value="Periplasmic binding protein-like I"/>
    <property type="match status" value="1"/>
</dbReference>
<keyword evidence="3" id="KW-0812">Transmembrane</keyword>
<reference evidence="12" key="2">
    <citation type="submission" date="2025-09" db="UniProtKB">
        <authorList>
            <consortium name="Ensembl"/>
        </authorList>
    </citation>
    <scope>IDENTIFICATION</scope>
</reference>
<keyword evidence="13" id="KW-1185">Reference proteome</keyword>
<name>A0A8C5AZF7_GADMO</name>
<keyword evidence="8" id="KW-0675">Receptor</keyword>
<evidence type="ECO:0000256" key="6">
    <source>
        <dbReference type="ARBA" id="ARBA00023040"/>
    </source>
</evidence>
<evidence type="ECO:0000256" key="8">
    <source>
        <dbReference type="ARBA" id="ARBA00023170"/>
    </source>
</evidence>
<proteinExistence type="predicted"/>
<dbReference type="Gene3D" id="3.40.50.2300">
    <property type="match status" value="2"/>
</dbReference>
<dbReference type="Pfam" id="PF01094">
    <property type="entry name" value="ANF_receptor"/>
    <property type="match status" value="1"/>
</dbReference>